<gene>
    <name evidence="7" type="ORF">RND71_040288</name>
</gene>
<dbReference type="GO" id="GO:0016787">
    <property type="term" value="F:hydrolase activity"/>
    <property type="evidence" value="ECO:0007669"/>
    <property type="project" value="UniProtKB-KW"/>
</dbReference>
<keyword evidence="2" id="KW-0547">Nucleotide-binding</keyword>
<keyword evidence="8" id="KW-1185">Reference proteome</keyword>
<dbReference type="InterPro" id="IPR027417">
    <property type="entry name" value="P-loop_NTPase"/>
</dbReference>
<keyword evidence="4" id="KW-0347">Helicase</keyword>
<dbReference type="PANTHER" id="PTHR47961">
    <property type="entry name" value="DNA POLYMERASE THETA, PUTATIVE (AFU_ORTHOLOGUE AFUA_1G05260)-RELATED"/>
    <property type="match status" value="1"/>
</dbReference>
<dbReference type="Pfam" id="PF23445">
    <property type="entry name" value="WHD_SNRNP200"/>
    <property type="match status" value="1"/>
</dbReference>
<evidence type="ECO:0000256" key="4">
    <source>
        <dbReference type="ARBA" id="ARBA00022806"/>
    </source>
</evidence>
<dbReference type="PANTHER" id="PTHR47961:SF4">
    <property type="entry name" value="ACTIVATING SIGNAL COINTEGRATOR 1 COMPLEX SUBUNIT 3"/>
    <property type="match status" value="1"/>
</dbReference>
<evidence type="ECO:0000256" key="2">
    <source>
        <dbReference type="ARBA" id="ARBA00022741"/>
    </source>
</evidence>
<dbReference type="FunFam" id="1.10.10.10:FF:000024">
    <property type="entry name" value="U5 small nuclear ribonucleoprotein helicase"/>
    <property type="match status" value="1"/>
</dbReference>
<dbReference type="InterPro" id="IPR057842">
    <property type="entry name" value="WH_MER3"/>
</dbReference>
<dbReference type="InterPro" id="IPR036388">
    <property type="entry name" value="WH-like_DNA-bd_sf"/>
</dbReference>
<dbReference type="GO" id="GO:0005524">
    <property type="term" value="F:ATP binding"/>
    <property type="evidence" value="ECO:0007669"/>
    <property type="project" value="UniProtKB-KW"/>
</dbReference>
<evidence type="ECO:0000313" key="8">
    <source>
        <dbReference type="Proteomes" id="UP001291623"/>
    </source>
</evidence>
<protein>
    <recommendedName>
        <fullName evidence="6">MER3 helicase-like winged helix domain-containing protein</fullName>
    </recommendedName>
</protein>
<dbReference type="Proteomes" id="UP001291623">
    <property type="component" value="Unassembled WGS sequence"/>
</dbReference>
<evidence type="ECO:0000259" key="6">
    <source>
        <dbReference type="Pfam" id="PF23445"/>
    </source>
</evidence>
<evidence type="ECO:0000256" key="3">
    <source>
        <dbReference type="ARBA" id="ARBA00022801"/>
    </source>
</evidence>
<comment type="similarity">
    <text evidence="1">Belongs to the disease resistance NB-LRR family.</text>
</comment>
<keyword evidence="3" id="KW-0378">Hydrolase</keyword>
<dbReference type="EMBL" id="JAVYJV010000023">
    <property type="protein sequence ID" value="KAK4338826.1"/>
    <property type="molecule type" value="Genomic_DNA"/>
</dbReference>
<dbReference type="InterPro" id="IPR050474">
    <property type="entry name" value="Hel308_SKI2-like"/>
</dbReference>
<name>A0AAE1QSN9_9SOLA</name>
<dbReference type="AlphaFoldDB" id="A0AAE1QSN9"/>
<proteinExistence type="inferred from homology"/>
<dbReference type="Gene3D" id="3.40.50.300">
    <property type="entry name" value="P-loop containing nucleotide triphosphate hydrolases"/>
    <property type="match status" value="1"/>
</dbReference>
<evidence type="ECO:0000256" key="5">
    <source>
        <dbReference type="ARBA" id="ARBA00022840"/>
    </source>
</evidence>
<dbReference type="Gene3D" id="1.10.10.10">
    <property type="entry name" value="Winged helix-like DNA-binding domain superfamily/Winged helix DNA-binding domain"/>
    <property type="match status" value="1"/>
</dbReference>
<dbReference type="GO" id="GO:0005634">
    <property type="term" value="C:nucleus"/>
    <property type="evidence" value="ECO:0007669"/>
    <property type="project" value="TreeGrafter"/>
</dbReference>
<evidence type="ECO:0000256" key="1">
    <source>
        <dbReference type="ARBA" id="ARBA00008894"/>
    </source>
</evidence>
<reference evidence="7" key="1">
    <citation type="submission" date="2023-12" db="EMBL/GenBank/DDBJ databases">
        <title>Genome assembly of Anisodus tanguticus.</title>
        <authorList>
            <person name="Wang Y.-J."/>
        </authorList>
    </citation>
    <scope>NUCLEOTIDE SEQUENCE</scope>
    <source>
        <strain evidence="7">KB-2021</strain>
        <tissue evidence="7">Leaf</tissue>
    </source>
</reference>
<accession>A0AAE1QSN9</accession>
<feature type="domain" description="MER3 helicase-like winged helix" evidence="6">
    <location>
        <begin position="41"/>
        <end position="112"/>
    </location>
</feature>
<sequence>MQMLGHTGRPQYDTYDEGIIITGHSELRYYLSLMNQQLPIESRFISRLADQLNVEIVLGMVQNAKEDFKWLLYTYLYVRMVQNPTLYGLATDALKSDYTLEERRADLNFTEAERRLNATRTDLFRCHSNSS</sequence>
<evidence type="ECO:0000313" key="7">
    <source>
        <dbReference type="EMBL" id="KAK4338826.1"/>
    </source>
</evidence>
<comment type="caution">
    <text evidence="7">The sequence shown here is derived from an EMBL/GenBank/DDBJ whole genome shotgun (WGS) entry which is preliminary data.</text>
</comment>
<organism evidence="7 8">
    <name type="scientific">Anisodus tanguticus</name>
    <dbReference type="NCBI Taxonomy" id="243964"/>
    <lineage>
        <taxon>Eukaryota</taxon>
        <taxon>Viridiplantae</taxon>
        <taxon>Streptophyta</taxon>
        <taxon>Embryophyta</taxon>
        <taxon>Tracheophyta</taxon>
        <taxon>Spermatophyta</taxon>
        <taxon>Magnoliopsida</taxon>
        <taxon>eudicotyledons</taxon>
        <taxon>Gunneridae</taxon>
        <taxon>Pentapetalae</taxon>
        <taxon>asterids</taxon>
        <taxon>lamiids</taxon>
        <taxon>Solanales</taxon>
        <taxon>Solanaceae</taxon>
        <taxon>Solanoideae</taxon>
        <taxon>Hyoscyameae</taxon>
        <taxon>Anisodus</taxon>
    </lineage>
</organism>
<dbReference type="GO" id="GO:0004386">
    <property type="term" value="F:helicase activity"/>
    <property type="evidence" value="ECO:0007669"/>
    <property type="project" value="UniProtKB-KW"/>
</dbReference>
<keyword evidence="5" id="KW-0067">ATP-binding</keyword>